<dbReference type="PANTHER" id="PTHR30329">
    <property type="entry name" value="STATOR ELEMENT OF FLAGELLAR MOTOR COMPLEX"/>
    <property type="match status" value="1"/>
</dbReference>
<evidence type="ECO:0000259" key="4">
    <source>
        <dbReference type="PROSITE" id="PS51123"/>
    </source>
</evidence>
<dbReference type="GO" id="GO:0016020">
    <property type="term" value="C:membrane"/>
    <property type="evidence" value="ECO:0007669"/>
    <property type="project" value="UniProtKB-UniRule"/>
</dbReference>
<evidence type="ECO:0000313" key="5">
    <source>
        <dbReference type="EMBL" id="RGK52592.1"/>
    </source>
</evidence>
<gene>
    <name evidence="5" type="ORF">DXD04_13430</name>
</gene>
<dbReference type="EMBL" id="QSQT01000029">
    <property type="protein sequence ID" value="RGK52592.1"/>
    <property type="molecule type" value="Genomic_DNA"/>
</dbReference>
<dbReference type="InterPro" id="IPR006665">
    <property type="entry name" value="OmpA-like"/>
</dbReference>
<evidence type="ECO:0000313" key="6">
    <source>
        <dbReference type="Proteomes" id="UP000260862"/>
    </source>
</evidence>
<comment type="caution">
    <text evidence="5">The sequence shown here is derived from an EMBL/GenBank/DDBJ whole genome shotgun (WGS) entry which is preliminary data.</text>
</comment>
<evidence type="ECO:0000256" key="3">
    <source>
        <dbReference type="SAM" id="SignalP"/>
    </source>
</evidence>
<keyword evidence="2" id="KW-0812">Transmembrane</keyword>
<dbReference type="SUPFAM" id="SSF103088">
    <property type="entry name" value="OmpA-like"/>
    <property type="match status" value="1"/>
</dbReference>
<feature type="domain" description="OmpA-like" evidence="4">
    <location>
        <begin position="99"/>
        <end position="226"/>
    </location>
</feature>
<dbReference type="PANTHER" id="PTHR30329:SF21">
    <property type="entry name" value="LIPOPROTEIN YIAD-RELATED"/>
    <property type="match status" value="1"/>
</dbReference>
<dbReference type="Gene3D" id="3.30.1330.60">
    <property type="entry name" value="OmpA-like domain"/>
    <property type="match status" value="1"/>
</dbReference>
<accession>A0A3E4MTC2</accession>
<proteinExistence type="predicted"/>
<evidence type="ECO:0000256" key="2">
    <source>
        <dbReference type="SAM" id="Phobius"/>
    </source>
</evidence>
<dbReference type="InterPro" id="IPR050330">
    <property type="entry name" value="Bact_OuterMem_StrucFunc"/>
</dbReference>
<organism evidence="5 6">
    <name type="scientific">Phocaeicola plebeius</name>
    <dbReference type="NCBI Taxonomy" id="310297"/>
    <lineage>
        <taxon>Bacteria</taxon>
        <taxon>Pseudomonadati</taxon>
        <taxon>Bacteroidota</taxon>
        <taxon>Bacteroidia</taxon>
        <taxon>Bacteroidales</taxon>
        <taxon>Bacteroidaceae</taxon>
        <taxon>Phocaeicola</taxon>
    </lineage>
</organism>
<dbReference type="Pfam" id="PF00691">
    <property type="entry name" value="OmpA"/>
    <property type="match status" value="1"/>
</dbReference>
<protein>
    <submittedName>
        <fullName evidence="5">OmpA family protein</fullName>
    </submittedName>
</protein>
<name>A0A3E4MTC2_9BACT</name>
<sequence length="238" mass="24343">MKKMNSMAILLSACLVFSGCGMTNTAKGGMIGAGSGAALGALIGGIAGHGKGAAIGAAVGAVVGTGAGVLIGKKMDKAAAQAEQIEGAQVEQVTDNNGLQAVKVTFDSGILFNTSSATLSTSAKSALSKFANNVLNQNKDMDVAIYGYTDNTGWKNSTAEQSRQKNLDLSQERAQSVSSYLLACGASSSQIKSVTGMGEENPVADNSTAAGRQENRRVEVYMYASQQMIQQAEAGTLQ</sequence>
<evidence type="ECO:0000256" key="1">
    <source>
        <dbReference type="PROSITE-ProRule" id="PRU00473"/>
    </source>
</evidence>
<dbReference type="InterPro" id="IPR039567">
    <property type="entry name" value="Gly-zipper"/>
</dbReference>
<keyword evidence="3" id="KW-0732">Signal</keyword>
<dbReference type="Pfam" id="PF13488">
    <property type="entry name" value="Gly-zipper_Omp"/>
    <property type="match status" value="1"/>
</dbReference>
<keyword evidence="1 2" id="KW-0472">Membrane</keyword>
<feature type="chain" id="PRO_5017643291" evidence="3">
    <location>
        <begin position="19"/>
        <end position="238"/>
    </location>
</feature>
<keyword evidence="6" id="KW-1185">Reference proteome</keyword>
<keyword evidence="2" id="KW-1133">Transmembrane helix</keyword>
<feature type="signal peptide" evidence="3">
    <location>
        <begin position="1"/>
        <end position="18"/>
    </location>
</feature>
<reference evidence="5 6" key="1">
    <citation type="submission" date="2018-08" db="EMBL/GenBank/DDBJ databases">
        <title>A genome reference for cultivated species of the human gut microbiota.</title>
        <authorList>
            <person name="Zou Y."/>
            <person name="Xue W."/>
            <person name="Luo G."/>
        </authorList>
    </citation>
    <scope>NUCLEOTIDE SEQUENCE [LARGE SCALE GENOMIC DNA]</scope>
    <source>
        <strain evidence="5 6">TF10-3AC</strain>
    </source>
</reference>
<dbReference type="PROSITE" id="PS51123">
    <property type="entry name" value="OMPA_2"/>
    <property type="match status" value="1"/>
</dbReference>
<dbReference type="PROSITE" id="PS51257">
    <property type="entry name" value="PROKAR_LIPOPROTEIN"/>
    <property type="match status" value="1"/>
</dbReference>
<dbReference type="Proteomes" id="UP000260862">
    <property type="component" value="Unassembled WGS sequence"/>
</dbReference>
<dbReference type="RefSeq" id="WP_117673752.1">
    <property type="nucleotide sequence ID" value="NZ_CABOGR010000029.1"/>
</dbReference>
<feature type="transmembrane region" description="Helical" evidence="2">
    <location>
        <begin position="52"/>
        <end position="71"/>
    </location>
</feature>
<dbReference type="CDD" id="cd07185">
    <property type="entry name" value="OmpA_C-like"/>
    <property type="match status" value="1"/>
</dbReference>
<dbReference type="AlphaFoldDB" id="A0A3E4MTC2"/>
<dbReference type="InterPro" id="IPR036737">
    <property type="entry name" value="OmpA-like_sf"/>
</dbReference>